<evidence type="ECO:0000256" key="7">
    <source>
        <dbReference type="ARBA" id="ARBA00047899"/>
    </source>
</evidence>
<feature type="domain" description="PASTA" evidence="12">
    <location>
        <begin position="404"/>
        <end position="466"/>
    </location>
</feature>
<feature type="transmembrane region" description="Helical" evidence="10">
    <location>
        <begin position="378"/>
        <end position="400"/>
    </location>
</feature>
<dbReference type="GO" id="GO:0004674">
    <property type="term" value="F:protein serine/threonine kinase activity"/>
    <property type="evidence" value="ECO:0007669"/>
    <property type="project" value="UniProtKB-KW"/>
</dbReference>
<dbReference type="PANTHER" id="PTHR43289:SF34">
    <property type="entry name" value="SERINE_THREONINE-PROTEIN KINASE YBDM-RELATED"/>
    <property type="match status" value="1"/>
</dbReference>
<keyword evidence="3" id="KW-0808">Transferase</keyword>
<feature type="region of interest" description="Disordered" evidence="9">
    <location>
        <begin position="566"/>
        <end position="588"/>
    </location>
</feature>
<dbReference type="PROSITE" id="PS00108">
    <property type="entry name" value="PROTEIN_KINASE_ST"/>
    <property type="match status" value="1"/>
</dbReference>
<accession>A0A545AJQ9</accession>
<keyword evidence="10" id="KW-1133">Transmembrane helix</keyword>
<dbReference type="SMART" id="SM00740">
    <property type="entry name" value="PASTA"/>
    <property type="match status" value="4"/>
</dbReference>
<evidence type="ECO:0000259" key="12">
    <source>
        <dbReference type="PROSITE" id="PS51178"/>
    </source>
</evidence>
<dbReference type="FunFam" id="1.10.510.10:FF:000021">
    <property type="entry name" value="Serine/threonine protein kinase"/>
    <property type="match status" value="1"/>
</dbReference>
<evidence type="ECO:0000256" key="6">
    <source>
        <dbReference type="ARBA" id="ARBA00022840"/>
    </source>
</evidence>
<evidence type="ECO:0000256" key="4">
    <source>
        <dbReference type="ARBA" id="ARBA00022741"/>
    </source>
</evidence>
<reference evidence="13 14" key="1">
    <citation type="submission" date="2019-07" db="EMBL/GenBank/DDBJ databases">
        <title>Cryptosporangium phraense sp. nov., isolated from plant litter.</title>
        <authorList>
            <person name="Suriyachadkun C."/>
        </authorList>
    </citation>
    <scope>NUCLEOTIDE SEQUENCE [LARGE SCALE GENOMIC DNA]</scope>
    <source>
        <strain evidence="13 14">A-T 5661</strain>
    </source>
</reference>
<dbReference type="GO" id="GO:0005524">
    <property type="term" value="F:ATP binding"/>
    <property type="evidence" value="ECO:0007669"/>
    <property type="project" value="UniProtKB-KW"/>
</dbReference>
<evidence type="ECO:0000313" key="14">
    <source>
        <dbReference type="Proteomes" id="UP000317982"/>
    </source>
</evidence>
<dbReference type="InterPro" id="IPR011009">
    <property type="entry name" value="Kinase-like_dom_sf"/>
</dbReference>
<dbReference type="FunFam" id="3.30.200.20:FF:000035">
    <property type="entry name" value="Serine/threonine protein kinase Stk1"/>
    <property type="match status" value="1"/>
</dbReference>
<dbReference type="AlphaFoldDB" id="A0A545AJQ9"/>
<dbReference type="OrthoDB" id="9762169at2"/>
<keyword evidence="10" id="KW-0472">Membrane</keyword>
<name>A0A545AJQ9_9ACTN</name>
<feature type="domain" description="Protein kinase" evidence="11">
    <location>
        <begin position="20"/>
        <end position="279"/>
    </location>
</feature>
<dbReference type="SUPFAM" id="SSF56112">
    <property type="entry name" value="Protein kinase-like (PK-like)"/>
    <property type="match status" value="1"/>
</dbReference>
<dbReference type="Gene3D" id="3.30.10.20">
    <property type="match status" value="4"/>
</dbReference>
<evidence type="ECO:0000256" key="10">
    <source>
        <dbReference type="SAM" id="Phobius"/>
    </source>
</evidence>
<dbReference type="EMBL" id="VIRS01000025">
    <property type="protein sequence ID" value="TQS41554.1"/>
    <property type="molecule type" value="Genomic_DNA"/>
</dbReference>
<dbReference type="Gene3D" id="3.30.200.20">
    <property type="entry name" value="Phosphorylase Kinase, domain 1"/>
    <property type="match status" value="1"/>
</dbReference>
<dbReference type="PROSITE" id="PS51178">
    <property type="entry name" value="PASTA"/>
    <property type="match status" value="3"/>
</dbReference>
<keyword evidence="2" id="KW-0723">Serine/threonine-protein kinase</keyword>
<sequence length="666" mass="70265">MPVDRTLADPLVGSVLEGRYRIRGRIARGGMATVYDAMDERLERTVAVKVMHPGYAADPAFVHRFIQEARSAAALSHPHVVAVYDQGVHEGLAFLVMEQVQGRTLREVLVQRGRLPAAEALAIIDPVLDALAAAHRHGMVHRDVKPENVLIGNDGRSVKVADFGLARAVAAVGPTSTRGVVMGTVAYVSPEQITYGQASTRSDVYSAGIMLFEMLTGNVPYGGDSSVNIAFQHVHADVPPPSSRAPLVPPSLDELTVRATRRDPNARPADAGAFLDELRVVRDELEGRTTRSVSGGGLLPTSAVPQSGPPTSTFTASAAVPVPQAPGQHTQVVPRHGDVRGTAMMPGGILPPPPGGGHRAGPTLPGPLGRLTSQQRNLAIIAAVVVLALIAAGTGWYLGVGRYTETPQMLELSSTDATAQAKTAGLEINVVQDFDDKALLGRVFKQSPEPGGRIRKGGTVTITISKGPDVVPIPTSLKGKGRTEVEQKLKALGFTVPAPKFEFNDDIDANKLISTSPPLGNKAKRGSSVTIVISQGKGISLPNLVDKSREEAEQIIDGLGLQKDVTIDPTNTDPAKAGKVLKQDPAPGQVTGDVTVKLTVAQGQSQVEIPDVSGQQFDEAKQQLEEAGLRVKRRGGRDDDDARVLFQFPSPGNLVAAGTEVTLFTG</sequence>
<evidence type="ECO:0000259" key="11">
    <source>
        <dbReference type="PROSITE" id="PS50011"/>
    </source>
</evidence>
<feature type="region of interest" description="Disordered" evidence="9">
    <location>
        <begin position="287"/>
        <end position="315"/>
    </location>
</feature>
<dbReference type="SUPFAM" id="SSF54184">
    <property type="entry name" value="Penicillin-binding protein 2x (pbp-2x), c-terminal domain"/>
    <property type="match status" value="1"/>
</dbReference>
<evidence type="ECO:0000256" key="2">
    <source>
        <dbReference type="ARBA" id="ARBA00022527"/>
    </source>
</evidence>
<comment type="caution">
    <text evidence="13">The sequence shown here is derived from an EMBL/GenBank/DDBJ whole genome shotgun (WGS) entry which is preliminary data.</text>
</comment>
<dbReference type="Gene3D" id="1.10.510.10">
    <property type="entry name" value="Transferase(Phosphotransferase) domain 1"/>
    <property type="match status" value="1"/>
</dbReference>
<evidence type="ECO:0000256" key="5">
    <source>
        <dbReference type="ARBA" id="ARBA00022777"/>
    </source>
</evidence>
<evidence type="ECO:0000256" key="9">
    <source>
        <dbReference type="SAM" id="MobiDB-lite"/>
    </source>
</evidence>
<dbReference type="PANTHER" id="PTHR43289">
    <property type="entry name" value="MITOGEN-ACTIVATED PROTEIN KINASE KINASE KINASE 20-RELATED"/>
    <property type="match status" value="1"/>
</dbReference>
<keyword evidence="6" id="KW-0067">ATP-binding</keyword>
<dbReference type="NCBIfam" id="NF033483">
    <property type="entry name" value="PknB_PASTA_kin"/>
    <property type="match status" value="1"/>
</dbReference>
<dbReference type="InterPro" id="IPR005543">
    <property type="entry name" value="PASTA_dom"/>
</dbReference>
<protein>
    <recommendedName>
        <fullName evidence="1">non-specific serine/threonine protein kinase</fullName>
        <ecNumber evidence="1">2.7.11.1</ecNumber>
    </recommendedName>
</protein>
<feature type="domain" description="PASTA" evidence="12">
    <location>
        <begin position="603"/>
        <end position="666"/>
    </location>
</feature>
<keyword evidence="10" id="KW-0812">Transmembrane</keyword>
<organism evidence="13 14">
    <name type="scientific">Cryptosporangium phraense</name>
    <dbReference type="NCBI Taxonomy" id="2593070"/>
    <lineage>
        <taxon>Bacteria</taxon>
        <taxon>Bacillati</taxon>
        <taxon>Actinomycetota</taxon>
        <taxon>Actinomycetes</taxon>
        <taxon>Cryptosporangiales</taxon>
        <taxon>Cryptosporangiaceae</taxon>
        <taxon>Cryptosporangium</taxon>
    </lineage>
</organism>
<keyword evidence="4" id="KW-0547">Nucleotide-binding</keyword>
<feature type="domain" description="PASTA" evidence="12">
    <location>
        <begin position="535"/>
        <end position="602"/>
    </location>
</feature>
<dbReference type="SMART" id="SM00220">
    <property type="entry name" value="S_TKc"/>
    <property type="match status" value="1"/>
</dbReference>
<evidence type="ECO:0000313" key="13">
    <source>
        <dbReference type="EMBL" id="TQS41554.1"/>
    </source>
</evidence>
<dbReference type="CDD" id="cd14014">
    <property type="entry name" value="STKc_PknB_like"/>
    <property type="match status" value="1"/>
</dbReference>
<dbReference type="EC" id="2.7.11.1" evidence="1"/>
<dbReference type="Proteomes" id="UP000317982">
    <property type="component" value="Unassembled WGS sequence"/>
</dbReference>
<keyword evidence="14" id="KW-1185">Reference proteome</keyword>
<dbReference type="InParanoid" id="A0A545AJQ9"/>
<dbReference type="InterPro" id="IPR000719">
    <property type="entry name" value="Prot_kinase_dom"/>
</dbReference>
<gene>
    <name evidence="13" type="primary">pknB</name>
    <name evidence="13" type="ORF">FL583_29160</name>
</gene>
<dbReference type="Pfam" id="PF03793">
    <property type="entry name" value="PASTA"/>
    <property type="match status" value="4"/>
</dbReference>
<proteinExistence type="predicted"/>
<comment type="catalytic activity">
    <reaction evidence="7">
        <text>L-threonyl-[protein] + ATP = O-phospho-L-threonyl-[protein] + ADP + H(+)</text>
        <dbReference type="Rhea" id="RHEA:46608"/>
        <dbReference type="Rhea" id="RHEA-COMP:11060"/>
        <dbReference type="Rhea" id="RHEA-COMP:11605"/>
        <dbReference type="ChEBI" id="CHEBI:15378"/>
        <dbReference type="ChEBI" id="CHEBI:30013"/>
        <dbReference type="ChEBI" id="CHEBI:30616"/>
        <dbReference type="ChEBI" id="CHEBI:61977"/>
        <dbReference type="ChEBI" id="CHEBI:456216"/>
        <dbReference type="EC" id="2.7.11.1"/>
    </reaction>
</comment>
<dbReference type="PROSITE" id="PS50011">
    <property type="entry name" value="PROTEIN_KINASE_DOM"/>
    <property type="match status" value="1"/>
</dbReference>
<dbReference type="Pfam" id="PF00069">
    <property type="entry name" value="Pkinase"/>
    <property type="match status" value="1"/>
</dbReference>
<dbReference type="CDD" id="cd06577">
    <property type="entry name" value="PASTA_pknB"/>
    <property type="match status" value="4"/>
</dbReference>
<keyword evidence="5 13" id="KW-0418">Kinase</keyword>
<evidence type="ECO:0000256" key="3">
    <source>
        <dbReference type="ARBA" id="ARBA00022679"/>
    </source>
</evidence>
<feature type="compositionally biased region" description="Polar residues" evidence="9">
    <location>
        <begin position="303"/>
        <end position="315"/>
    </location>
</feature>
<evidence type="ECO:0000256" key="1">
    <source>
        <dbReference type="ARBA" id="ARBA00012513"/>
    </source>
</evidence>
<dbReference type="InterPro" id="IPR008271">
    <property type="entry name" value="Ser/Thr_kinase_AS"/>
</dbReference>
<comment type="catalytic activity">
    <reaction evidence="8">
        <text>L-seryl-[protein] + ATP = O-phospho-L-seryl-[protein] + ADP + H(+)</text>
        <dbReference type="Rhea" id="RHEA:17989"/>
        <dbReference type="Rhea" id="RHEA-COMP:9863"/>
        <dbReference type="Rhea" id="RHEA-COMP:11604"/>
        <dbReference type="ChEBI" id="CHEBI:15378"/>
        <dbReference type="ChEBI" id="CHEBI:29999"/>
        <dbReference type="ChEBI" id="CHEBI:30616"/>
        <dbReference type="ChEBI" id="CHEBI:83421"/>
        <dbReference type="ChEBI" id="CHEBI:456216"/>
        <dbReference type="EC" id="2.7.11.1"/>
    </reaction>
</comment>
<evidence type="ECO:0000256" key="8">
    <source>
        <dbReference type="ARBA" id="ARBA00048679"/>
    </source>
</evidence>
<dbReference type="GO" id="GO:0045717">
    <property type="term" value="P:negative regulation of fatty acid biosynthetic process"/>
    <property type="evidence" value="ECO:0007669"/>
    <property type="project" value="UniProtKB-ARBA"/>
</dbReference>